<dbReference type="STRING" id="1480694.DC28_04855"/>
<feature type="domain" description="GmrSD restriction endonucleases N-terminal" evidence="1">
    <location>
        <begin position="11"/>
        <end position="221"/>
    </location>
</feature>
<accession>A0A098R0J8</accession>
<dbReference type="EMBL" id="JNUP01000042">
    <property type="protein sequence ID" value="KGE73276.1"/>
    <property type="molecule type" value="Genomic_DNA"/>
</dbReference>
<comment type="caution">
    <text evidence="3">The sequence shown here is derived from an EMBL/GenBank/DDBJ whole genome shotgun (WGS) entry which is preliminary data.</text>
</comment>
<evidence type="ECO:0000259" key="1">
    <source>
        <dbReference type="Pfam" id="PF03235"/>
    </source>
</evidence>
<keyword evidence="4" id="KW-1185">Reference proteome</keyword>
<name>A0A098R0J8_9SPIO</name>
<evidence type="ECO:0008006" key="5">
    <source>
        <dbReference type="Google" id="ProtNLM"/>
    </source>
</evidence>
<dbReference type="PANTHER" id="PTHR35149">
    <property type="entry name" value="SLL5132 PROTEIN"/>
    <property type="match status" value="1"/>
</dbReference>
<dbReference type="Pfam" id="PF07510">
    <property type="entry name" value="GmrSD_C"/>
    <property type="match status" value="1"/>
</dbReference>
<dbReference type="RefSeq" id="WP_037546455.1">
    <property type="nucleotide sequence ID" value="NZ_JNUP01000042.1"/>
</dbReference>
<evidence type="ECO:0000313" key="4">
    <source>
        <dbReference type="Proteomes" id="UP000029692"/>
    </source>
</evidence>
<reference evidence="3 4" key="1">
    <citation type="submission" date="2014-05" db="EMBL/GenBank/DDBJ databases">
        <title>De novo Genome Sequence of Spirocheata sp.</title>
        <authorList>
            <person name="Shivani Y."/>
            <person name="Subhash Y."/>
            <person name="Tushar L."/>
            <person name="Sasikala C."/>
            <person name="Ramana C.V."/>
        </authorList>
    </citation>
    <scope>NUCLEOTIDE SEQUENCE [LARGE SCALE GENOMIC DNA]</scope>
    <source>
        <strain evidence="3 4">JC230</strain>
    </source>
</reference>
<dbReference type="eggNOG" id="COG1479">
    <property type="taxonomic scope" value="Bacteria"/>
</dbReference>
<dbReference type="PANTHER" id="PTHR35149:SF2">
    <property type="entry name" value="DUF262 DOMAIN-CONTAINING PROTEIN"/>
    <property type="match status" value="1"/>
</dbReference>
<dbReference type="Proteomes" id="UP000029692">
    <property type="component" value="Unassembled WGS sequence"/>
</dbReference>
<sequence length="547" mass="64174">MNNLEGKTELIGKLFSSDFFFTIPDYQRPFAWEQDNFTDLIDDLATAQSDQQYFLGTLVLHKTDEKQNYDVVDGQQRLTTLLILIACLRDLIEDDDFKKQLQGKIVQEENKVDGIPEKARITVKDRSIFRELVLAKRGTETDKKEKDLVEPEVRYLQAIHIFKEKLQEYSQEQLQKFIQFVNQKCVVIYLATSSFDDAFKLFTIVNDRGRQLRRIDILKAQNISPDAVPLPATRDKISKEWENLENDLGESNLESILSLIRMIFLKEKPAEDIFNEFEKRIFRKGLLTRGEKFVDVVKSYGELYRSIFIDRDFVEEDNSIKIKYKSLIYIMDKEFSASEWRACVLSYAKKFNEKDFYKFLLKLEKVYLEAWTKGVRKDERFSIYSTILRAIEASEKTTDVLNSIKFKEQPIKKVVTSKNFYLSRYAKYLLLRLEILTSENDAVKEFNAKSIEHVFPQNPASGSNWRNDPDYKSLNSVVHTIGNLVLLSKGKNSSASNLEFDKKKEKYLKERVSDYPRSIQILTEADWTIAKIRERNKDIQERILDDF</sequence>
<gene>
    <name evidence="3" type="ORF">DC28_04855</name>
</gene>
<dbReference type="InterPro" id="IPR004919">
    <property type="entry name" value="GmrSD_N"/>
</dbReference>
<organism evidence="3 4">
    <name type="scientific">Spirochaeta lutea</name>
    <dbReference type="NCBI Taxonomy" id="1480694"/>
    <lineage>
        <taxon>Bacteria</taxon>
        <taxon>Pseudomonadati</taxon>
        <taxon>Spirochaetota</taxon>
        <taxon>Spirochaetia</taxon>
        <taxon>Spirochaetales</taxon>
        <taxon>Spirochaetaceae</taxon>
        <taxon>Spirochaeta</taxon>
    </lineage>
</organism>
<evidence type="ECO:0000313" key="3">
    <source>
        <dbReference type="EMBL" id="KGE73276.1"/>
    </source>
</evidence>
<protein>
    <recommendedName>
        <fullName evidence="5">DUF262 domain-containing protein</fullName>
    </recommendedName>
</protein>
<evidence type="ECO:0000259" key="2">
    <source>
        <dbReference type="Pfam" id="PF07510"/>
    </source>
</evidence>
<dbReference type="OrthoDB" id="9798761at2"/>
<proteinExistence type="predicted"/>
<dbReference type="Pfam" id="PF03235">
    <property type="entry name" value="GmrSD_N"/>
    <property type="match status" value="1"/>
</dbReference>
<dbReference type="AlphaFoldDB" id="A0A098R0J8"/>
<feature type="domain" description="GmrSD restriction endonucleases C-terminal" evidence="2">
    <location>
        <begin position="415"/>
        <end position="540"/>
    </location>
</feature>
<dbReference type="InterPro" id="IPR011089">
    <property type="entry name" value="GmrSD_C"/>
</dbReference>